<evidence type="ECO:0000256" key="1">
    <source>
        <dbReference type="PIRNR" id="PIRNR012702"/>
    </source>
</evidence>
<accession>A0A3S2USX7</accession>
<comment type="function">
    <text evidence="1">Involved in peptidolytic degradation of cyclic heptapeptide hepatotoxin microcystin (MC).</text>
</comment>
<dbReference type="PIRSF" id="PIRSF012702">
    <property type="entry name" value="UCP012702"/>
    <property type="match status" value="1"/>
</dbReference>
<keyword evidence="1" id="KW-0645">Protease</keyword>
<dbReference type="Proteomes" id="UP000288178">
    <property type="component" value="Unassembled WGS sequence"/>
</dbReference>
<dbReference type="Pfam" id="PF07364">
    <property type="entry name" value="DUF1485"/>
    <property type="match status" value="1"/>
</dbReference>
<keyword evidence="5" id="KW-1185">Reference proteome</keyword>
<evidence type="ECO:0000313" key="5">
    <source>
        <dbReference type="Proteomes" id="UP000288178"/>
    </source>
</evidence>
<comment type="caution">
    <text evidence="4">The sequence shown here is derived from an EMBL/GenBank/DDBJ whole genome shotgun (WGS) entry which is preliminary data.</text>
</comment>
<evidence type="ECO:0000313" key="4">
    <source>
        <dbReference type="EMBL" id="RVT54387.1"/>
    </source>
</evidence>
<sequence>MKVFTATLATETNTFASMPTGMQAYRDFAYFPAGTHPREMSLFAGPLWAARQLAPQRGWQLAEGLVAAAQPAGPTTRSTYESLRDQLLADLKRAMPVDVVALGLHGAMVADGYPDCEGDLLSRVRALVGRDVVVGAELDPHCHLSPAMVECANVLVAFKEYPHTDIAERAFDLLHLCEAQARGRLRPVAAVVDCQMIVTMHTTREPARGFVERIKALEGRDGIVSISIVHGFPWGDVADMGTQMLVYADGDAAAAQRCARRLADQLIDMREQLRVVYPTIDEALDQALVSPAGPVVLADGADNPGGGAPSDSTFILRRVLERQIRPAAFGPLWDPIAVRVAFEAGVGSHLHLRIGGKMGPESGDPVDLRCTVMALRENLVMTGLGGSATPMGDCALIEGAGDSAGVQIVLVSGRNQAMHTDLFTQLGCKLQEQRLIVLKSMQHFHAAFAPLASRVIYVGAPGALSFDVARMPYQNVRRPKWPLSGAPD</sequence>
<dbReference type="InterPro" id="IPR009197">
    <property type="entry name" value="MlrC"/>
</dbReference>
<dbReference type="GO" id="GO:0008237">
    <property type="term" value="F:metallopeptidase activity"/>
    <property type="evidence" value="ECO:0007669"/>
    <property type="project" value="UniProtKB-KW"/>
</dbReference>
<proteinExistence type="inferred from homology"/>
<keyword evidence="1" id="KW-0482">Metalloprotease</keyword>
<name>A0A3S2USX7_9BURK</name>
<feature type="domain" description="Microcystin LR degradation protein MlrC C-terminal" evidence="2">
    <location>
        <begin position="297"/>
        <end position="475"/>
    </location>
</feature>
<dbReference type="InterPro" id="IPR010799">
    <property type="entry name" value="MlrC_C"/>
</dbReference>
<keyword evidence="1" id="KW-0378">Hydrolase</keyword>
<dbReference type="AlphaFoldDB" id="A0A3S2USX7"/>
<evidence type="ECO:0000259" key="3">
    <source>
        <dbReference type="Pfam" id="PF07364"/>
    </source>
</evidence>
<comment type="similarity">
    <text evidence="1">Belongs to the peptidase M81 family.</text>
</comment>
<dbReference type="GO" id="GO:0046872">
    <property type="term" value="F:metal ion binding"/>
    <property type="evidence" value="ECO:0007669"/>
    <property type="project" value="UniProtKB-KW"/>
</dbReference>
<keyword evidence="1" id="KW-0479">Metal-binding</keyword>
<organism evidence="4 5">
    <name type="scientific">Rubrivivax albus</name>
    <dbReference type="NCBI Taxonomy" id="2499835"/>
    <lineage>
        <taxon>Bacteria</taxon>
        <taxon>Pseudomonadati</taxon>
        <taxon>Pseudomonadota</taxon>
        <taxon>Betaproteobacteria</taxon>
        <taxon>Burkholderiales</taxon>
        <taxon>Sphaerotilaceae</taxon>
        <taxon>Rubrivivax</taxon>
    </lineage>
</organism>
<dbReference type="OrthoDB" id="5288421at2"/>
<dbReference type="GO" id="GO:0006508">
    <property type="term" value="P:proteolysis"/>
    <property type="evidence" value="ECO:0007669"/>
    <property type="project" value="UniProtKB-KW"/>
</dbReference>
<comment type="cofactor">
    <cofactor evidence="1">
        <name>Zn(2+)</name>
        <dbReference type="ChEBI" id="CHEBI:29105"/>
    </cofactor>
    <text evidence="1">Binds 1 zinc ion per subunit.</text>
</comment>
<dbReference type="EMBL" id="SACT01000001">
    <property type="protein sequence ID" value="RVT54387.1"/>
    <property type="molecule type" value="Genomic_DNA"/>
</dbReference>
<dbReference type="RefSeq" id="WP_128196549.1">
    <property type="nucleotide sequence ID" value="NZ_SACT01000001.1"/>
</dbReference>
<protein>
    <recommendedName>
        <fullName evidence="1">Microcystinase C</fullName>
        <shortName evidence="1">MlrC</shortName>
    </recommendedName>
</protein>
<reference evidence="4 5" key="1">
    <citation type="submission" date="2019-01" db="EMBL/GenBank/DDBJ databases">
        <authorList>
            <person name="Chen W.-M."/>
        </authorList>
    </citation>
    <scope>NUCLEOTIDE SEQUENCE [LARGE SCALE GENOMIC DNA]</scope>
    <source>
        <strain evidence="4 5">ICH-3</strain>
    </source>
</reference>
<gene>
    <name evidence="4" type="ORF">ENE75_05955</name>
</gene>
<feature type="domain" description="Microcystin LR degradation protein MlrC N-terminal" evidence="3">
    <location>
        <begin position="2"/>
        <end position="288"/>
    </location>
</feature>
<evidence type="ECO:0000259" key="2">
    <source>
        <dbReference type="Pfam" id="PF07171"/>
    </source>
</evidence>
<dbReference type="InterPro" id="IPR015995">
    <property type="entry name" value="MlrC_N"/>
</dbReference>
<dbReference type="Pfam" id="PF07171">
    <property type="entry name" value="MlrC_C"/>
    <property type="match status" value="1"/>
</dbReference>